<evidence type="ECO:0000313" key="11">
    <source>
        <dbReference type="EMBL" id="KOH46656.1"/>
    </source>
</evidence>
<dbReference type="InterPro" id="IPR049142">
    <property type="entry name" value="MS_channel_1st"/>
</dbReference>
<feature type="transmembrane region" description="Helical" evidence="7">
    <location>
        <begin position="20"/>
        <end position="41"/>
    </location>
</feature>
<accession>A0A0L8VDY8</accession>
<dbReference type="Pfam" id="PF21082">
    <property type="entry name" value="MS_channel_3rd"/>
    <property type="match status" value="1"/>
</dbReference>
<dbReference type="InterPro" id="IPR006685">
    <property type="entry name" value="MscS_channel_2nd"/>
</dbReference>
<comment type="similarity">
    <text evidence="2">Belongs to the MscS (TC 1.A.23) family.</text>
</comment>
<evidence type="ECO:0000256" key="3">
    <source>
        <dbReference type="ARBA" id="ARBA00022475"/>
    </source>
</evidence>
<protein>
    <submittedName>
        <fullName evidence="11">Small mechanosensitive ion channel protein MscS</fullName>
        <ecNumber evidence="11">2.7.7.6</ecNumber>
    </submittedName>
</protein>
<name>A0A0L8VDY8_9BACT</name>
<feature type="transmembrane region" description="Helical" evidence="7">
    <location>
        <begin position="78"/>
        <end position="97"/>
    </location>
</feature>
<keyword evidence="4 7" id="KW-0812">Transmembrane</keyword>
<dbReference type="EMBL" id="LGIA01000023">
    <property type="protein sequence ID" value="KOH46656.1"/>
    <property type="molecule type" value="Genomic_DNA"/>
</dbReference>
<feature type="domain" description="Mechanosensitive ion channel transmembrane helices 2/3" evidence="10">
    <location>
        <begin position="82"/>
        <end position="122"/>
    </location>
</feature>
<dbReference type="Pfam" id="PF00924">
    <property type="entry name" value="MS_channel_2nd"/>
    <property type="match status" value="1"/>
</dbReference>
<evidence type="ECO:0000259" key="9">
    <source>
        <dbReference type="Pfam" id="PF21082"/>
    </source>
</evidence>
<dbReference type="SUPFAM" id="SSF82689">
    <property type="entry name" value="Mechanosensitive channel protein MscS (YggB), C-terminal domain"/>
    <property type="match status" value="1"/>
</dbReference>
<dbReference type="InterPro" id="IPR023408">
    <property type="entry name" value="MscS_beta-dom_sf"/>
</dbReference>
<evidence type="ECO:0000256" key="4">
    <source>
        <dbReference type="ARBA" id="ARBA00022692"/>
    </source>
</evidence>
<dbReference type="EC" id="2.7.7.6" evidence="11"/>
<dbReference type="PATRIC" id="fig|1409788.3.peg.513"/>
<evidence type="ECO:0000259" key="10">
    <source>
        <dbReference type="Pfam" id="PF21088"/>
    </source>
</evidence>
<dbReference type="InterPro" id="IPR011014">
    <property type="entry name" value="MscS_channel_TM-2"/>
</dbReference>
<dbReference type="OrthoDB" id="9809206at2"/>
<sequence>MKDFFTADFWETFATSLAEWIITELPAIIILVVLLLIALRVSSFMLRKLKKVLTSKTVHHNDEPNLEVEKRLNTLMGIVKKGVAVVIWAIFIMIFLKKINIDIAPILAGAGIIGLAVGFGAQELVRDFISGFFILLENQIRTGDVAIINGTGGLVEKIELRTITLRDLSGVVHVFQNGKINTVSNMTKEWSAMVFDIGVAYKEDLDEVMRIMKEVSEDLRKDDQFKDLILEPMEIFGLDSFGDSALVVKGRIKTKPIQQWTVGREYRKRLKVAFDKHNIEIPFPHQTIYWGKEIDPLKLSMDNKTTAAIKPAE</sequence>
<dbReference type="PANTHER" id="PTHR30460:SF0">
    <property type="entry name" value="MODERATE CONDUCTANCE MECHANOSENSITIVE CHANNEL YBIO"/>
    <property type="match status" value="1"/>
</dbReference>
<reference evidence="12" key="1">
    <citation type="submission" date="2015-07" db="EMBL/GenBank/DDBJ databases">
        <title>Genome sequencing of Sunxiuqinia dokdonensis strain SK.</title>
        <authorList>
            <person name="Ahn S."/>
            <person name="Kim B.-C."/>
        </authorList>
    </citation>
    <scope>NUCLEOTIDE SEQUENCE [LARGE SCALE GENOMIC DNA]</scope>
    <source>
        <strain evidence="12">SK</strain>
    </source>
</reference>
<dbReference type="Gene3D" id="2.30.30.60">
    <property type="match status" value="1"/>
</dbReference>
<evidence type="ECO:0000256" key="5">
    <source>
        <dbReference type="ARBA" id="ARBA00022989"/>
    </source>
</evidence>
<evidence type="ECO:0000256" key="6">
    <source>
        <dbReference type="ARBA" id="ARBA00023136"/>
    </source>
</evidence>
<keyword evidence="3" id="KW-1003">Cell membrane</keyword>
<dbReference type="InterPro" id="IPR011066">
    <property type="entry name" value="MscS_channel_C_sf"/>
</dbReference>
<dbReference type="Gene3D" id="3.30.70.100">
    <property type="match status" value="1"/>
</dbReference>
<feature type="domain" description="Mechanosensitive ion channel MscS" evidence="8">
    <location>
        <begin position="124"/>
        <end position="187"/>
    </location>
</feature>
<evidence type="ECO:0000313" key="12">
    <source>
        <dbReference type="Proteomes" id="UP000036958"/>
    </source>
</evidence>
<evidence type="ECO:0000256" key="1">
    <source>
        <dbReference type="ARBA" id="ARBA00004651"/>
    </source>
</evidence>
<gene>
    <name evidence="11" type="ORF">NC99_04960</name>
</gene>
<dbReference type="AlphaFoldDB" id="A0A0L8VDY8"/>
<keyword evidence="6 7" id="KW-0472">Membrane</keyword>
<dbReference type="Proteomes" id="UP000036958">
    <property type="component" value="Unassembled WGS sequence"/>
</dbReference>
<dbReference type="PANTHER" id="PTHR30460">
    <property type="entry name" value="MODERATE CONDUCTANCE MECHANOSENSITIVE CHANNEL YBIO"/>
    <property type="match status" value="1"/>
</dbReference>
<evidence type="ECO:0000256" key="2">
    <source>
        <dbReference type="ARBA" id="ARBA00008017"/>
    </source>
</evidence>
<keyword evidence="5 7" id="KW-1133">Transmembrane helix</keyword>
<comment type="subcellular location">
    <subcellularLocation>
        <location evidence="1">Cell membrane</location>
        <topology evidence="1">Multi-pass membrane protein</topology>
    </subcellularLocation>
</comment>
<comment type="caution">
    <text evidence="11">The sequence shown here is derived from an EMBL/GenBank/DDBJ whole genome shotgun (WGS) entry which is preliminary data.</text>
</comment>
<dbReference type="Pfam" id="PF21088">
    <property type="entry name" value="MS_channel_1st"/>
    <property type="match status" value="1"/>
</dbReference>
<feature type="domain" description="Mechanosensitive ion channel MscS C-terminal" evidence="9">
    <location>
        <begin position="194"/>
        <end position="281"/>
    </location>
</feature>
<organism evidence="11 12">
    <name type="scientific">Sunxiuqinia dokdonensis</name>
    <dbReference type="NCBI Taxonomy" id="1409788"/>
    <lineage>
        <taxon>Bacteria</taxon>
        <taxon>Pseudomonadati</taxon>
        <taxon>Bacteroidota</taxon>
        <taxon>Bacteroidia</taxon>
        <taxon>Marinilabiliales</taxon>
        <taxon>Prolixibacteraceae</taxon>
        <taxon>Sunxiuqinia</taxon>
    </lineage>
</organism>
<dbReference type="InterPro" id="IPR010920">
    <property type="entry name" value="LSM_dom_sf"/>
</dbReference>
<dbReference type="InterPro" id="IPR045276">
    <property type="entry name" value="YbiO_bact"/>
</dbReference>
<dbReference type="GO" id="GO:0005886">
    <property type="term" value="C:plasma membrane"/>
    <property type="evidence" value="ECO:0007669"/>
    <property type="project" value="UniProtKB-SubCell"/>
</dbReference>
<dbReference type="RefSeq" id="WP_053179411.1">
    <property type="nucleotide sequence ID" value="NZ_LGIA01000023.1"/>
</dbReference>
<keyword evidence="11" id="KW-0548">Nucleotidyltransferase</keyword>
<dbReference type="GO" id="GO:0008381">
    <property type="term" value="F:mechanosensitive monoatomic ion channel activity"/>
    <property type="evidence" value="ECO:0007669"/>
    <property type="project" value="InterPro"/>
</dbReference>
<evidence type="ECO:0000256" key="7">
    <source>
        <dbReference type="SAM" id="Phobius"/>
    </source>
</evidence>
<keyword evidence="11" id="KW-0808">Transferase</keyword>
<dbReference type="InterPro" id="IPR049278">
    <property type="entry name" value="MS_channel_C"/>
</dbReference>
<dbReference type="SUPFAM" id="SSF82861">
    <property type="entry name" value="Mechanosensitive channel protein MscS (YggB), transmembrane region"/>
    <property type="match status" value="1"/>
</dbReference>
<dbReference type="GO" id="GO:0003899">
    <property type="term" value="F:DNA-directed RNA polymerase activity"/>
    <property type="evidence" value="ECO:0007669"/>
    <property type="project" value="UniProtKB-EC"/>
</dbReference>
<dbReference type="STRING" id="1409788.NC99_04960"/>
<feature type="transmembrane region" description="Helical" evidence="7">
    <location>
        <begin position="103"/>
        <end position="121"/>
    </location>
</feature>
<dbReference type="Gene3D" id="1.10.287.1260">
    <property type="match status" value="1"/>
</dbReference>
<keyword evidence="12" id="KW-1185">Reference proteome</keyword>
<proteinExistence type="inferred from homology"/>
<evidence type="ECO:0000259" key="8">
    <source>
        <dbReference type="Pfam" id="PF00924"/>
    </source>
</evidence>
<dbReference type="SUPFAM" id="SSF50182">
    <property type="entry name" value="Sm-like ribonucleoproteins"/>
    <property type="match status" value="1"/>
</dbReference>